<protein>
    <submittedName>
        <fullName evidence="2">Uncharacterized protein</fullName>
    </submittedName>
</protein>
<dbReference type="Proteomes" id="UP001231189">
    <property type="component" value="Unassembled WGS sequence"/>
</dbReference>
<accession>A0AAD8SDP5</accession>
<keyword evidence="3" id="KW-1185">Reference proteome</keyword>
<dbReference type="EMBL" id="JAUUTY010000004">
    <property type="protein sequence ID" value="KAK1649152.1"/>
    <property type="molecule type" value="Genomic_DNA"/>
</dbReference>
<feature type="compositionally biased region" description="Basic and acidic residues" evidence="1">
    <location>
        <begin position="67"/>
        <end position="77"/>
    </location>
</feature>
<dbReference type="AlphaFoldDB" id="A0AAD8SDP5"/>
<evidence type="ECO:0000313" key="2">
    <source>
        <dbReference type="EMBL" id="KAK1649152.1"/>
    </source>
</evidence>
<evidence type="ECO:0000313" key="3">
    <source>
        <dbReference type="Proteomes" id="UP001231189"/>
    </source>
</evidence>
<organism evidence="2 3">
    <name type="scientific">Lolium multiflorum</name>
    <name type="common">Italian ryegrass</name>
    <name type="synonym">Lolium perenne subsp. multiflorum</name>
    <dbReference type="NCBI Taxonomy" id="4521"/>
    <lineage>
        <taxon>Eukaryota</taxon>
        <taxon>Viridiplantae</taxon>
        <taxon>Streptophyta</taxon>
        <taxon>Embryophyta</taxon>
        <taxon>Tracheophyta</taxon>
        <taxon>Spermatophyta</taxon>
        <taxon>Magnoliopsida</taxon>
        <taxon>Liliopsida</taxon>
        <taxon>Poales</taxon>
        <taxon>Poaceae</taxon>
        <taxon>BOP clade</taxon>
        <taxon>Pooideae</taxon>
        <taxon>Poodae</taxon>
        <taxon>Poeae</taxon>
        <taxon>Poeae Chloroplast Group 2 (Poeae type)</taxon>
        <taxon>Loliodinae</taxon>
        <taxon>Loliinae</taxon>
        <taxon>Lolium</taxon>
    </lineage>
</organism>
<feature type="region of interest" description="Disordered" evidence="1">
    <location>
        <begin position="67"/>
        <end position="99"/>
    </location>
</feature>
<comment type="caution">
    <text evidence="2">The sequence shown here is derived from an EMBL/GenBank/DDBJ whole genome shotgun (WGS) entry which is preliminary data.</text>
</comment>
<evidence type="ECO:0000256" key="1">
    <source>
        <dbReference type="SAM" id="MobiDB-lite"/>
    </source>
</evidence>
<gene>
    <name evidence="2" type="ORF">QYE76_066957</name>
</gene>
<reference evidence="2" key="1">
    <citation type="submission" date="2023-07" db="EMBL/GenBank/DDBJ databases">
        <title>A chromosome-level genome assembly of Lolium multiflorum.</title>
        <authorList>
            <person name="Chen Y."/>
            <person name="Copetti D."/>
            <person name="Kolliker R."/>
            <person name="Studer B."/>
        </authorList>
    </citation>
    <scope>NUCLEOTIDE SEQUENCE</scope>
    <source>
        <strain evidence="2">02402/16</strain>
        <tissue evidence="2">Leaf</tissue>
    </source>
</reference>
<name>A0AAD8SDP5_LOLMU</name>
<proteinExistence type="predicted"/>
<sequence length="116" mass="13931">MKYVRDFNSLSRYAPEEVNSDEKRKKKFMKGINPYIKMQLRLAQTAEFQELIDAAITFEDDYRQVQEERRKRDRIEPRQYPITKPTPDRSFKPRFGPTGLPSSKLDYRYYLGFHGT</sequence>